<dbReference type="EMBL" id="CAJVQB010012031">
    <property type="protein sequence ID" value="CAG8752283.1"/>
    <property type="molecule type" value="Genomic_DNA"/>
</dbReference>
<accession>A0ABN7VBH2</accession>
<evidence type="ECO:0000313" key="1">
    <source>
        <dbReference type="EMBL" id="CAG8752283.1"/>
    </source>
</evidence>
<protein>
    <submittedName>
        <fullName evidence="1">27750_t:CDS:1</fullName>
    </submittedName>
</protein>
<gene>
    <name evidence="1" type="ORF">GMARGA_LOCUS16531</name>
</gene>
<sequence>AKQYDEQHFIICNVQNNYGISNSGKNQSIVARGKHSIKKQQKVEINLTEDSSSQMLAKLKLEREKLELAKLRRELSLSGLNN</sequence>
<feature type="non-terminal residue" evidence="1">
    <location>
        <position position="1"/>
    </location>
</feature>
<reference evidence="1 2" key="1">
    <citation type="submission" date="2021-06" db="EMBL/GenBank/DDBJ databases">
        <authorList>
            <person name="Kallberg Y."/>
            <person name="Tangrot J."/>
            <person name="Rosling A."/>
        </authorList>
    </citation>
    <scope>NUCLEOTIDE SEQUENCE [LARGE SCALE GENOMIC DNA]</scope>
    <source>
        <strain evidence="1 2">120-4 pot B 10/14</strain>
    </source>
</reference>
<keyword evidence="2" id="KW-1185">Reference proteome</keyword>
<comment type="caution">
    <text evidence="1">The sequence shown here is derived from an EMBL/GenBank/DDBJ whole genome shotgun (WGS) entry which is preliminary data.</text>
</comment>
<proteinExistence type="predicted"/>
<organism evidence="1 2">
    <name type="scientific">Gigaspora margarita</name>
    <dbReference type="NCBI Taxonomy" id="4874"/>
    <lineage>
        <taxon>Eukaryota</taxon>
        <taxon>Fungi</taxon>
        <taxon>Fungi incertae sedis</taxon>
        <taxon>Mucoromycota</taxon>
        <taxon>Glomeromycotina</taxon>
        <taxon>Glomeromycetes</taxon>
        <taxon>Diversisporales</taxon>
        <taxon>Gigasporaceae</taxon>
        <taxon>Gigaspora</taxon>
    </lineage>
</organism>
<dbReference type="Proteomes" id="UP000789901">
    <property type="component" value="Unassembled WGS sequence"/>
</dbReference>
<name>A0ABN7VBH2_GIGMA</name>
<evidence type="ECO:0000313" key="2">
    <source>
        <dbReference type="Proteomes" id="UP000789901"/>
    </source>
</evidence>